<accession>A0ABM3QIY8</accession>
<dbReference type="Proteomes" id="UP000813463">
    <property type="component" value="Chromosome 4"/>
</dbReference>
<name>A0ABM3QIY8_SPIOL</name>
<gene>
    <name evidence="5" type="primary">LOC110780119</name>
</gene>
<reference evidence="4" key="1">
    <citation type="journal article" date="2021" name="Nat. Commun.">
        <title>Genomic analyses provide insights into spinach domestication and the genetic basis of agronomic traits.</title>
        <authorList>
            <person name="Cai X."/>
            <person name="Sun X."/>
            <person name="Xu C."/>
            <person name="Sun H."/>
            <person name="Wang X."/>
            <person name="Ge C."/>
            <person name="Zhang Z."/>
            <person name="Wang Q."/>
            <person name="Fei Z."/>
            <person name="Jiao C."/>
            <person name="Wang Q."/>
        </authorList>
    </citation>
    <scope>NUCLEOTIDE SEQUENCE [LARGE SCALE GENOMIC DNA]</scope>
    <source>
        <strain evidence="4">cv. Varoflay</strain>
    </source>
</reference>
<feature type="compositionally biased region" description="Basic residues" evidence="1">
    <location>
        <begin position="981"/>
        <end position="997"/>
    </location>
</feature>
<dbReference type="RefSeq" id="XP_056683319.1">
    <property type="nucleotide sequence ID" value="XM_056827341.1"/>
</dbReference>
<feature type="domain" description="DUF4218" evidence="3">
    <location>
        <begin position="573"/>
        <end position="676"/>
    </location>
</feature>
<dbReference type="InterPro" id="IPR004242">
    <property type="entry name" value="Transposase_21"/>
</dbReference>
<keyword evidence="4" id="KW-1185">Reference proteome</keyword>
<evidence type="ECO:0000259" key="3">
    <source>
        <dbReference type="Pfam" id="PF13960"/>
    </source>
</evidence>
<dbReference type="Pfam" id="PF02992">
    <property type="entry name" value="Transposase_21"/>
    <property type="match status" value="1"/>
</dbReference>
<proteinExistence type="predicted"/>
<organism evidence="4 5">
    <name type="scientific">Spinacia oleracea</name>
    <name type="common">Spinach</name>
    <dbReference type="NCBI Taxonomy" id="3562"/>
    <lineage>
        <taxon>Eukaryota</taxon>
        <taxon>Viridiplantae</taxon>
        <taxon>Streptophyta</taxon>
        <taxon>Embryophyta</taxon>
        <taxon>Tracheophyta</taxon>
        <taxon>Spermatophyta</taxon>
        <taxon>Magnoliopsida</taxon>
        <taxon>eudicotyledons</taxon>
        <taxon>Gunneridae</taxon>
        <taxon>Pentapetalae</taxon>
        <taxon>Caryophyllales</taxon>
        <taxon>Chenopodiaceae</taxon>
        <taxon>Chenopodioideae</taxon>
        <taxon>Anserineae</taxon>
        <taxon>Spinacia</taxon>
    </lineage>
</organism>
<reference evidence="5" key="2">
    <citation type="submission" date="2025-08" db="UniProtKB">
        <authorList>
            <consortium name="RefSeq"/>
        </authorList>
    </citation>
    <scope>IDENTIFICATION</scope>
    <source>
        <tissue evidence="5">Leaf</tissue>
    </source>
</reference>
<dbReference type="Pfam" id="PF13960">
    <property type="entry name" value="DUF4218"/>
    <property type="match status" value="1"/>
</dbReference>
<feature type="domain" description="DUF4216" evidence="2">
    <location>
        <begin position="846"/>
        <end position="914"/>
    </location>
</feature>
<evidence type="ECO:0000313" key="5">
    <source>
        <dbReference type="RefSeq" id="XP_056683319.1"/>
    </source>
</evidence>
<evidence type="ECO:0000256" key="1">
    <source>
        <dbReference type="SAM" id="MobiDB-lite"/>
    </source>
</evidence>
<dbReference type="GeneID" id="110780119"/>
<feature type="region of interest" description="Disordered" evidence="1">
    <location>
        <begin position="977"/>
        <end position="997"/>
    </location>
</feature>
<dbReference type="InterPro" id="IPR025452">
    <property type="entry name" value="DUF4218"/>
</dbReference>
<evidence type="ECO:0008006" key="6">
    <source>
        <dbReference type="Google" id="ProtNLM"/>
    </source>
</evidence>
<sequence>MDNELNEENMWDADRLEELTRVIEGLQDCPGMFENITKDVETPLYHGCTDHTRLSTILGLYNIKTGGGWTDKSFTKLLNFLKVVLPKDNTILSSSRESQKMLGSMGMSYERIHACRNDCILYRKEYASLKRCPECNVSRYKKKGVPAKVLWYFPIVPRLRRLFSSPEDAKNLTWHANGRKKYDDGMLRHPADCPQWIKINTDFPDFAREDRNLRLALATDGMNPFGGQSSSYSVWPVIMVIYNLPPELCMKRKYMMMSMLISGPKQPGNDIDVYLAPLIEDLKMLWDTGVEVFDASCNENFTLRAMVYGTINDFPAYRNLSGYCNKGYKACPICDVGTSDTYLKKCGKVIYPAYRRFLPSDHHYRRQKKAFNGKTEGRKAPVPLTGDQVLEKVKGLNVKFGKQNADLLPSSGYKKRSIFFDLPYWSSLYVRNFLDVMHIEKNVFESLLGTLLNVPGKTKDGKKSRLDLVDMGIREELHPQNKNGRTYLPPACHTLSRKEKVAFCEFLKGVKVPEGYSSNISSLVSMKDLKLIGLKSHDSHILLEHILPVSLRSILPERVRRAITRLCFFFAEICRKVIDPQKLTALQKELAVTLCELEMFFPPSFFDIMVHLTVHLVRETQLCGPAYLRWMYPIERFMKVLKGYVMNRSRPEGCMVQRYLAEEAVDFCSEYLFNFDPVGLPEPRCITTTGKGIVGNEVISIARDDWRRAHLYVLHNSAEVEPYVAEHMALLRDLNLARTEAWIASHHNLSFIDWLRTRVSEQLEWSPDSVCERLKALFRGPRMEVMSYSAYRINGYTFYTEDRDYQSTMQNSGVTLEAEAMHISTVKDKNPVYASMSYYGVIDNIWELDYNRFRIPVFRCKWVGNNNGIEVDNLSFTRVDFRRASYTEEPFILASQARQIFFVADPKDKNWNIVLSTNRRSDSADHVEEDMGNEFEEHQFPEALLSFDDNSNGDELYKRSDHSEGIWIRPSKTVGRAGAFQKHRIQPPRKKRKILKG</sequence>
<dbReference type="PANTHER" id="PTHR48258">
    <property type="entry name" value="DUF4218 DOMAIN-CONTAINING PROTEIN-RELATED"/>
    <property type="match status" value="1"/>
</dbReference>
<dbReference type="PANTHER" id="PTHR48258:SF9">
    <property type="entry name" value="OS01G0348150 PROTEIN"/>
    <property type="match status" value="1"/>
</dbReference>
<dbReference type="Pfam" id="PF13952">
    <property type="entry name" value="DUF4216"/>
    <property type="match status" value="1"/>
</dbReference>
<evidence type="ECO:0000259" key="2">
    <source>
        <dbReference type="Pfam" id="PF13952"/>
    </source>
</evidence>
<dbReference type="InterPro" id="IPR025312">
    <property type="entry name" value="DUF4216"/>
</dbReference>
<protein>
    <recommendedName>
        <fullName evidence="6">DUF4218 domain-containing protein</fullName>
    </recommendedName>
</protein>
<evidence type="ECO:0000313" key="4">
    <source>
        <dbReference type="Proteomes" id="UP000813463"/>
    </source>
</evidence>